<comment type="caution">
    <text evidence="1">The sequence shown here is derived from an EMBL/GenBank/DDBJ whole genome shotgun (WGS) entry which is preliminary data.</text>
</comment>
<organism evidence="1 2">
    <name type="scientific">Malus domestica</name>
    <name type="common">Apple</name>
    <name type="synonym">Pyrus malus</name>
    <dbReference type="NCBI Taxonomy" id="3750"/>
    <lineage>
        <taxon>Eukaryota</taxon>
        <taxon>Viridiplantae</taxon>
        <taxon>Streptophyta</taxon>
        <taxon>Embryophyta</taxon>
        <taxon>Tracheophyta</taxon>
        <taxon>Spermatophyta</taxon>
        <taxon>Magnoliopsida</taxon>
        <taxon>eudicotyledons</taxon>
        <taxon>Gunneridae</taxon>
        <taxon>Pentapetalae</taxon>
        <taxon>rosids</taxon>
        <taxon>fabids</taxon>
        <taxon>Rosales</taxon>
        <taxon>Rosaceae</taxon>
        <taxon>Amygdaloideae</taxon>
        <taxon>Maleae</taxon>
        <taxon>Malus</taxon>
    </lineage>
</organism>
<sequence>MVVSKSCESISPENLFKMSQLIRSRKTVMIAPCLIPPPPTLATTAPTEMNPKSVNLVGPWVSQVPGSLASSVVLPVSTRRGHRRPCTPDTTSTSITYALATR</sequence>
<dbReference type="Proteomes" id="UP000290289">
    <property type="component" value="Chromosome 16"/>
</dbReference>
<dbReference type="EMBL" id="RDQH01000342">
    <property type="protein sequence ID" value="RXH71024.1"/>
    <property type="molecule type" value="Genomic_DNA"/>
</dbReference>
<evidence type="ECO:0000313" key="1">
    <source>
        <dbReference type="EMBL" id="RXH71024.1"/>
    </source>
</evidence>
<reference evidence="1 2" key="1">
    <citation type="submission" date="2018-10" db="EMBL/GenBank/DDBJ databases">
        <title>A high-quality apple genome assembly.</title>
        <authorList>
            <person name="Hu J."/>
        </authorList>
    </citation>
    <scope>NUCLEOTIDE SEQUENCE [LARGE SCALE GENOMIC DNA]</scope>
    <source>
        <strain evidence="2">cv. HFTH1</strain>
        <tissue evidence="1">Young leaf</tissue>
    </source>
</reference>
<protein>
    <submittedName>
        <fullName evidence="1">Uncharacterized protein</fullName>
    </submittedName>
</protein>
<keyword evidence="2" id="KW-1185">Reference proteome</keyword>
<evidence type="ECO:0000313" key="2">
    <source>
        <dbReference type="Proteomes" id="UP000290289"/>
    </source>
</evidence>
<proteinExistence type="predicted"/>
<name>A0A498HL48_MALDO</name>
<gene>
    <name evidence="1" type="ORF">DVH24_015646</name>
</gene>
<accession>A0A498HL48</accession>
<dbReference type="AlphaFoldDB" id="A0A498HL48"/>